<keyword evidence="1" id="KW-0472">Membrane</keyword>
<reference evidence="2 3" key="1">
    <citation type="submission" date="2021-03" db="EMBL/GenBank/DDBJ databases">
        <title>Antimicrobial resistance genes in bacteria isolated from Japanese honey, and their potential for conferring macrolide and lincosamide resistance in the American foulbrood pathogen Paenibacillus larvae.</title>
        <authorList>
            <person name="Okamoto M."/>
            <person name="Kumagai M."/>
            <person name="Kanamori H."/>
            <person name="Takamatsu D."/>
        </authorList>
    </citation>
    <scope>NUCLEOTIDE SEQUENCE [LARGE SCALE GENOMIC DNA]</scope>
    <source>
        <strain evidence="2 3">J21TS7</strain>
    </source>
</reference>
<dbReference type="EMBL" id="BORU01000001">
    <property type="protein sequence ID" value="GIO53263.1"/>
    <property type="molecule type" value="Genomic_DNA"/>
</dbReference>
<protein>
    <recommendedName>
        <fullName evidence="4">ABC transporter permease</fullName>
    </recommendedName>
</protein>
<evidence type="ECO:0000313" key="2">
    <source>
        <dbReference type="EMBL" id="GIO53263.1"/>
    </source>
</evidence>
<gene>
    <name evidence="2" type="ORF">J21TS7_15810</name>
</gene>
<dbReference type="RefSeq" id="WP_212983241.1">
    <property type="nucleotide sequence ID" value="NZ_BORU01000001.1"/>
</dbReference>
<keyword evidence="1" id="KW-0812">Transmembrane</keyword>
<feature type="transmembrane region" description="Helical" evidence="1">
    <location>
        <begin position="155"/>
        <end position="172"/>
    </location>
</feature>
<feature type="transmembrane region" description="Helical" evidence="1">
    <location>
        <begin position="90"/>
        <end position="110"/>
    </location>
</feature>
<feature type="transmembrane region" description="Helical" evidence="1">
    <location>
        <begin position="16"/>
        <end position="35"/>
    </location>
</feature>
<keyword evidence="1" id="KW-1133">Transmembrane helix</keyword>
<comment type="caution">
    <text evidence="2">The sequence shown here is derived from an EMBL/GenBank/DDBJ whole genome shotgun (WGS) entry which is preliminary data.</text>
</comment>
<evidence type="ECO:0000256" key="1">
    <source>
        <dbReference type="SAM" id="Phobius"/>
    </source>
</evidence>
<evidence type="ECO:0008006" key="4">
    <source>
        <dbReference type="Google" id="ProtNLM"/>
    </source>
</evidence>
<keyword evidence="3" id="KW-1185">Reference proteome</keyword>
<feature type="transmembrane region" description="Helical" evidence="1">
    <location>
        <begin position="47"/>
        <end position="70"/>
    </location>
</feature>
<dbReference type="Proteomes" id="UP000676601">
    <property type="component" value="Unassembled WGS sequence"/>
</dbReference>
<organism evidence="2 3">
    <name type="scientific">Paenibacillus cineris</name>
    <dbReference type="NCBI Taxonomy" id="237530"/>
    <lineage>
        <taxon>Bacteria</taxon>
        <taxon>Bacillati</taxon>
        <taxon>Bacillota</taxon>
        <taxon>Bacilli</taxon>
        <taxon>Bacillales</taxon>
        <taxon>Paenibacillaceae</taxon>
        <taxon>Paenibacillus</taxon>
    </lineage>
</organism>
<feature type="transmembrane region" description="Helical" evidence="1">
    <location>
        <begin position="206"/>
        <end position="228"/>
    </location>
</feature>
<name>A0ABQ4LBD4_9BACL</name>
<accession>A0ABQ4LBD4</accession>
<evidence type="ECO:0000313" key="3">
    <source>
        <dbReference type="Proteomes" id="UP000676601"/>
    </source>
</evidence>
<proteinExistence type="predicted"/>
<sequence length="236" mass="26087">MIRLATFLLASYIRSYRYFAPVGSMLIAMMLLYSYKPNPVMDSYAVTSAFLFVGGAWLSFSFLNHAGAVLEQLSVIHAGSMRKYAASQMLALLAVIVFLSAFFLLYPVVMNMFAETVSARQWLIASSGHLALGMLGAGVSYFFQAAYIRNISRATAILLIIVILSIGARQIAAKLPEGLSWIRWAFPPVAEMIDTLMRSDTALLTGVWGVIGYTYLYAFALAAAYWIFSAYRDART</sequence>
<feature type="transmembrane region" description="Helical" evidence="1">
    <location>
        <begin position="122"/>
        <end position="143"/>
    </location>
</feature>